<organism evidence="2 3">
    <name type="scientific">Edaphochlamys debaryana</name>
    <dbReference type="NCBI Taxonomy" id="47281"/>
    <lineage>
        <taxon>Eukaryota</taxon>
        <taxon>Viridiplantae</taxon>
        <taxon>Chlorophyta</taxon>
        <taxon>core chlorophytes</taxon>
        <taxon>Chlorophyceae</taxon>
        <taxon>CS clade</taxon>
        <taxon>Chlamydomonadales</taxon>
        <taxon>Chlamydomonadales incertae sedis</taxon>
        <taxon>Edaphochlamys</taxon>
    </lineage>
</organism>
<feature type="compositionally biased region" description="Pro residues" evidence="1">
    <location>
        <begin position="209"/>
        <end position="225"/>
    </location>
</feature>
<sequence length="328" mass="33307">MKAQALVPGGAAGAGPALPSSLLSRLLWASLLPWRLPAWLFTFCLKLATSGALGAARTVLLAGLPPPSPSSQQASPRPTADPDRSSTSSPDLSRLLVTLEESENELERRQKMLAEALGQVSALRAELASARTCSGLTELHLCDLHCRHSRLLNTLAAVQPPLEAAAPTALPPRCLELLAAVRGAVAAALAAERPPDSPALTPRTEEPPPRPALPSLPGLPQPQPQQRPAARPGTASASGSGTPRLGAGGVTPRLAAVAAAIAVAGSAGAVAAAPPVNPVANDDHNSSGSNKSSGANNTTRGANARPKVPPFASPLRSTEVHVYAGAEP</sequence>
<feature type="region of interest" description="Disordered" evidence="1">
    <location>
        <begin position="276"/>
        <end position="328"/>
    </location>
</feature>
<feature type="region of interest" description="Disordered" evidence="1">
    <location>
        <begin position="191"/>
        <end position="247"/>
    </location>
</feature>
<protein>
    <submittedName>
        <fullName evidence="2">Uncharacterized protein</fullName>
    </submittedName>
</protein>
<comment type="caution">
    <text evidence="2">The sequence shown here is derived from an EMBL/GenBank/DDBJ whole genome shotgun (WGS) entry which is preliminary data.</text>
</comment>
<accession>A0A835XU60</accession>
<keyword evidence="3" id="KW-1185">Reference proteome</keyword>
<evidence type="ECO:0000313" key="2">
    <source>
        <dbReference type="EMBL" id="KAG2490308.1"/>
    </source>
</evidence>
<proteinExistence type="predicted"/>
<feature type="compositionally biased region" description="Low complexity" evidence="1">
    <location>
        <begin position="191"/>
        <end position="202"/>
    </location>
</feature>
<name>A0A835XU60_9CHLO</name>
<evidence type="ECO:0000313" key="3">
    <source>
        <dbReference type="Proteomes" id="UP000612055"/>
    </source>
</evidence>
<evidence type="ECO:0000256" key="1">
    <source>
        <dbReference type="SAM" id="MobiDB-lite"/>
    </source>
</evidence>
<dbReference type="Proteomes" id="UP000612055">
    <property type="component" value="Unassembled WGS sequence"/>
</dbReference>
<dbReference type="EMBL" id="JAEHOE010000063">
    <property type="protein sequence ID" value="KAG2490308.1"/>
    <property type="molecule type" value="Genomic_DNA"/>
</dbReference>
<feature type="compositionally biased region" description="Low complexity" evidence="1">
    <location>
        <begin position="276"/>
        <end position="297"/>
    </location>
</feature>
<reference evidence="2" key="1">
    <citation type="journal article" date="2020" name="bioRxiv">
        <title>Comparative genomics of Chlamydomonas.</title>
        <authorList>
            <person name="Craig R.J."/>
            <person name="Hasan A.R."/>
            <person name="Ness R.W."/>
            <person name="Keightley P.D."/>
        </authorList>
    </citation>
    <scope>NUCLEOTIDE SEQUENCE</scope>
    <source>
        <strain evidence="2">CCAP 11/70</strain>
    </source>
</reference>
<gene>
    <name evidence="2" type="ORF">HYH03_011259</name>
</gene>
<dbReference type="AlphaFoldDB" id="A0A835XU60"/>
<feature type="region of interest" description="Disordered" evidence="1">
    <location>
        <begin position="64"/>
        <end position="93"/>
    </location>
</feature>